<evidence type="ECO:0000259" key="1">
    <source>
        <dbReference type="Pfam" id="PF18925"/>
    </source>
</evidence>
<organism evidence="2 3">
    <name type="scientific">Marinicauda algicola</name>
    <dbReference type="NCBI Taxonomy" id="2029849"/>
    <lineage>
        <taxon>Bacteria</taxon>
        <taxon>Pseudomonadati</taxon>
        <taxon>Pseudomonadota</taxon>
        <taxon>Alphaproteobacteria</taxon>
        <taxon>Maricaulales</taxon>
        <taxon>Maricaulaceae</taxon>
        <taxon>Marinicauda</taxon>
    </lineage>
</organism>
<reference evidence="2 3" key="1">
    <citation type="journal article" date="2017" name="Int. J. Syst. Evol. Microbiol.">
        <title>Marinicauda algicola sp. nov., isolated from a marine red alga Rhodosorus marinus.</title>
        <authorList>
            <person name="Jeong S.E."/>
            <person name="Jeon S.H."/>
            <person name="Chun B.H."/>
            <person name="Kim D.W."/>
            <person name="Jeon C.O."/>
        </authorList>
    </citation>
    <scope>NUCLEOTIDE SEQUENCE [LARGE SCALE GENOMIC DNA]</scope>
    <source>
        <strain evidence="2 3">JCM 31718</strain>
    </source>
</reference>
<dbReference type="EMBL" id="SRXW01000006">
    <property type="protein sequence ID" value="TGY87369.1"/>
    <property type="molecule type" value="Genomic_DNA"/>
</dbReference>
<dbReference type="RefSeq" id="WP_135997343.1">
    <property type="nucleotide sequence ID" value="NZ_CP071057.1"/>
</dbReference>
<accession>A0A4V3RXR4</accession>
<dbReference type="Proteomes" id="UP000308054">
    <property type="component" value="Unassembled WGS sequence"/>
</dbReference>
<gene>
    <name evidence="2" type="ORF">E5163_14975</name>
</gene>
<dbReference type="OrthoDB" id="8719825at2"/>
<comment type="caution">
    <text evidence="2">The sequence shown here is derived from an EMBL/GenBank/DDBJ whole genome shotgun (WGS) entry which is preliminary data.</text>
</comment>
<name>A0A4V3RXR4_9PROT</name>
<keyword evidence="3" id="KW-1185">Reference proteome</keyword>
<feature type="domain" description="DUF5675" evidence="1">
    <location>
        <begin position="10"/>
        <end position="137"/>
    </location>
</feature>
<proteinExistence type="predicted"/>
<protein>
    <recommendedName>
        <fullName evidence="1">DUF5675 domain-containing protein</fullName>
    </recommendedName>
</protein>
<evidence type="ECO:0000313" key="3">
    <source>
        <dbReference type="Proteomes" id="UP000308054"/>
    </source>
</evidence>
<dbReference type="Pfam" id="PF18925">
    <property type="entry name" value="DUF5675"/>
    <property type="match status" value="1"/>
</dbReference>
<sequence length="154" mass="17323">MRIDADDLLLVRLRHDHAATLGELHFHGARLCYTLEDRPPKIPGVKEPGQSRIPAGRWPLRLRAEGGFHARYTARWDWHREMVEIVLPGWKYVLFHVGNTHEDTQGCILTGSAPAVFDGALAVSRSAAAYEAVYPTLRERARAGGFLTILDEKE</sequence>
<dbReference type="AlphaFoldDB" id="A0A4V3RXR4"/>
<evidence type="ECO:0000313" key="2">
    <source>
        <dbReference type="EMBL" id="TGY87369.1"/>
    </source>
</evidence>
<dbReference type="InterPro" id="IPR043732">
    <property type="entry name" value="DUF5675"/>
</dbReference>